<accession>A0A0D7K9E9</accession>
<sequence>MARPKSEWPNKVLALIQSGNHTAAVAQIKVAPTVGDITRLQTLLEKLPPSPALQQLKKFVEEERALLAAPRLHRAP</sequence>
<reference evidence="1 3" key="1">
    <citation type="submission" date="2014-12" db="EMBL/GenBank/DDBJ databases">
        <title>Isolation of bacteria from lake water.</title>
        <authorList>
            <person name="Sheng K.-Y."/>
            <person name="Chin P.-S."/>
            <person name="Chan K.-G."/>
            <person name="Tan G.S."/>
        </authorList>
    </citation>
    <scope>NUCLEOTIDE SEQUENCE [LARGE SCALE GENOMIC DNA]</scope>
    <source>
        <strain evidence="1 3">KY4</strain>
    </source>
</reference>
<gene>
    <name evidence="2" type="ORF">BDD18_1029</name>
    <name evidence="1" type="ORF">RP29_14860</name>
</gene>
<dbReference type="AlphaFoldDB" id="A0A0D7K9E9"/>
<evidence type="ECO:0000313" key="1">
    <source>
        <dbReference type="EMBL" id="KJA09753.1"/>
    </source>
</evidence>
<dbReference type="Proteomes" id="UP000032566">
    <property type="component" value="Unassembled WGS sequence"/>
</dbReference>
<name>A0A0D7K9E9_9BURK</name>
<organism evidence="1 3">
    <name type="scientific">Acidovorax temperans</name>
    <dbReference type="NCBI Taxonomy" id="80878"/>
    <lineage>
        <taxon>Bacteria</taxon>
        <taxon>Pseudomonadati</taxon>
        <taxon>Pseudomonadota</taxon>
        <taxon>Betaproteobacteria</taxon>
        <taxon>Burkholderiales</taxon>
        <taxon>Comamonadaceae</taxon>
        <taxon>Acidovorax</taxon>
    </lineage>
</organism>
<protein>
    <submittedName>
        <fullName evidence="1">Uncharacterized protein</fullName>
    </submittedName>
</protein>
<dbReference type="EMBL" id="JXYQ01000052">
    <property type="protein sequence ID" value="KJA09753.1"/>
    <property type="molecule type" value="Genomic_DNA"/>
</dbReference>
<keyword evidence="3" id="KW-1185">Reference proteome</keyword>
<dbReference type="Proteomes" id="UP000316993">
    <property type="component" value="Unassembled WGS sequence"/>
</dbReference>
<dbReference type="STRING" id="80878.RP29_14860"/>
<dbReference type="RefSeq" id="WP_044400080.1">
    <property type="nucleotide sequence ID" value="NZ_CP117193.1"/>
</dbReference>
<evidence type="ECO:0000313" key="2">
    <source>
        <dbReference type="EMBL" id="TQN07876.1"/>
    </source>
</evidence>
<proteinExistence type="predicted"/>
<evidence type="ECO:0000313" key="4">
    <source>
        <dbReference type="Proteomes" id="UP000316993"/>
    </source>
</evidence>
<comment type="caution">
    <text evidence="1">The sequence shown here is derived from an EMBL/GenBank/DDBJ whole genome shotgun (WGS) entry which is preliminary data.</text>
</comment>
<reference evidence="2 4" key="2">
    <citation type="submission" date="2019-06" db="EMBL/GenBank/DDBJ databases">
        <title>Genomic Encyclopedia of Archaeal and Bacterial Type Strains, Phase II (KMG-II): from individual species to whole genera.</title>
        <authorList>
            <person name="Goeker M."/>
        </authorList>
    </citation>
    <scope>NUCLEOTIDE SEQUENCE [LARGE SCALE GENOMIC DNA]</scope>
    <source>
        <strain evidence="2 4">DSM 7270</strain>
    </source>
</reference>
<dbReference type="PATRIC" id="fig|80878.5.peg.2871"/>
<dbReference type="EMBL" id="VFPV01000001">
    <property type="protein sequence ID" value="TQN07876.1"/>
    <property type="molecule type" value="Genomic_DNA"/>
</dbReference>
<dbReference type="OrthoDB" id="8815333at2"/>
<evidence type="ECO:0000313" key="3">
    <source>
        <dbReference type="Proteomes" id="UP000032566"/>
    </source>
</evidence>